<dbReference type="Proteomes" id="UP000325433">
    <property type="component" value="Unassembled WGS sequence"/>
</dbReference>
<reference evidence="2" key="1">
    <citation type="submission" date="2019-04" db="EMBL/GenBank/DDBJ databases">
        <title>Friends and foes A comparative genomics studyof 23 Aspergillus species from section Flavi.</title>
        <authorList>
            <consortium name="DOE Joint Genome Institute"/>
            <person name="Kjaerbolling I."/>
            <person name="Vesth T."/>
            <person name="Frisvad J.C."/>
            <person name="Nybo J.L."/>
            <person name="Theobald S."/>
            <person name="Kildgaard S."/>
            <person name="Isbrandt T."/>
            <person name="Kuo A."/>
            <person name="Sato A."/>
            <person name="Lyhne E.K."/>
            <person name="Kogle M.E."/>
            <person name="Wiebenga A."/>
            <person name="Kun R.S."/>
            <person name="Lubbers R.J."/>
            <person name="Makela M.R."/>
            <person name="Barry K."/>
            <person name="Chovatia M."/>
            <person name="Clum A."/>
            <person name="Daum C."/>
            <person name="Haridas S."/>
            <person name="He G."/>
            <person name="LaButti K."/>
            <person name="Lipzen A."/>
            <person name="Mondo S."/>
            <person name="Riley R."/>
            <person name="Salamov A."/>
            <person name="Simmons B.A."/>
            <person name="Magnuson J.K."/>
            <person name="Henrissat B."/>
            <person name="Mortensen U.H."/>
            <person name="Larsen T.O."/>
            <person name="Devries R.P."/>
            <person name="Grigoriev I.V."/>
            <person name="Machida M."/>
            <person name="Baker S.E."/>
            <person name="Andersen M.R."/>
        </authorList>
    </citation>
    <scope>NUCLEOTIDE SEQUENCE [LARGE SCALE GENOMIC DNA]</scope>
    <source>
        <strain evidence="2">CBS 130015</strain>
    </source>
</reference>
<evidence type="ECO:0000313" key="2">
    <source>
        <dbReference type="Proteomes" id="UP000325433"/>
    </source>
</evidence>
<gene>
    <name evidence="1" type="ORF">BDV41DRAFT_572961</name>
</gene>
<proteinExistence type="predicted"/>
<accession>A0A5N6W8S7</accession>
<dbReference type="EMBL" id="ML738302">
    <property type="protein sequence ID" value="KAE8317267.1"/>
    <property type="molecule type" value="Genomic_DNA"/>
</dbReference>
<sequence length="95" mass="11061">MTKNTFFDDWANRKVDFGHGAGSIWTLNKLYSEKNSQVDNKRLHEYQWIGGAYGTFLCHNVMDKPLMMDLSARRLNIGKPKPNLFPWTIMILIVN</sequence>
<dbReference type="AlphaFoldDB" id="A0A5N6W8S7"/>
<organism evidence="1 2">
    <name type="scientific">Aspergillus transmontanensis</name>
    <dbReference type="NCBI Taxonomy" id="1034304"/>
    <lineage>
        <taxon>Eukaryota</taxon>
        <taxon>Fungi</taxon>
        <taxon>Dikarya</taxon>
        <taxon>Ascomycota</taxon>
        <taxon>Pezizomycotina</taxon>
        <taxon>Eurotiomycetes</taxon>
        <taxon>Eurotiomycetidae</taxon>
        <taxon>Eurotiales</taxon>
        <taxon>Aspergillaceae</taxon>
        <taxon>Aspergillus</taxon>
        <taxon>Aspergillus subgen. Circumdati</taxon>
    </lineage>
</organism>
<evidence type="ECO:0000313" key="1">
    <source>
        <dbReference type="EMBL" id="KAE8317267.1"/>
    </source>
</evidence>
<protein>
    <submittedName>
        <fullName evidence="1">Uncharacterized protein</fullName>
    </submittedName>
</protein>
<name>A0A5N6W8S7_9EURO</name>
<keyword evidence="2" id="KW-1185">Reference proteome</keyword>